<dbReference type="Proteomes" id="UP000790787">
    <property type="component" value="Chromosome 3"/>
</dbReference>
<evidence type="ECO:0000313" key="2">
    <source>
        <dbReference type="RefSeq" id="XP_075101682.1"/>
    </source>
</evidence>
<name>A0AC58TWR4_TOBAC</name>
<sequence length="640" mass="72944">MGDLHSSAWMHVIDAKTSYNILLGRPWLHENKVVSSTYHQFLKYCEGGVEKKIIADDNPFTEAESYFADAKFYLKNYVSKEVKVDDVILTKSVAKKVDATTSKENITVEKEQVFHDRNKLNEASSSKKVTLVLRYVPKARKVEDPSSELQALPAKHTNEGFDPNTYKLLAKAGYDPNEPSKFGKLPPKASNPTQKMMMEKRLGPLKKENKRHGSDRRIGAPIFAKKEILTTRCPSLIPFRMSHISFNNGDPQKDEDAKDAPPELEEGVKTTVDALKEVNLGVVEDPKPTYISASLTGDEESKYIELLKEFKDVFAWSYKEMSGLDPKVVVHHLAVKRSARPVKQAQRCFRPELVPLIETKVNKLIKAGFVREVKYPTWISSIVPVRKKNGQIRVCVDFRDLNNACPKDEFPLPIHELMIDAITVYEAMSFMDGSSGYNQILMAPKDEELTTFRTPKGIYCYKSRKKDDHLQDLRMVFERLWRYQLRMNPLKRAFGVTSRKFLGFIVRHRGIEIDQAKVVKGQALADFLADHPIPDDWELSDELPDEYVMVIEIQPPWKMYFDSAAHCEGAGAGIVFITSQGKILPYSFTLTQRYSNNVAEYQALIRGLEMSIDIKQLQLQVFGDSKLVIKMWLTSSESIC</sequence>
<proteinExistence type="predicted"/>
<gene>
    <name evidence="2" type="primary">LOC142177114</name>
</gene>
<protein>
    <submittedName>
        <fullName evidence="2">Uncharacterized protein LOC142177114</fullName>
    </submittedName>
</protein>
<reference evidence="1" key="1">
    <citation type="journal article" date="2014" name="Nat. Commun.">
        <title>The tobacco genome sequence and its comparison with those of tomato and potato.</title>
        <authorList>
            <person name="Sierro N."/>
            <person name="Battey J.N."/>
            <person name="Ouadi S."/>
            <person name="Bakaher N."/>
            <person name="Bovet L."/>
            <person name="Willig A."/>
            <person name="Goepfert S."/>
            <person name="Peitsch M.C."/>
            <person name="Ivanov N.V."/>
        </authorList>
    </citation>
    <scope>NUCLEOTIDE SEQUENCE [LARGE SCALE GENOMIC DNA]</scope>
</reference>
<organism evidence="1 2">
    <name type="scientific">Nicotiana tabacum</name>
    <name type="common">Common tobacco</name>
    <dbReference type="NCBI Taxonomy" id="4097"/>
    <lineage>
        <taxon>Eukaryota</taxon>
        <taxon>Viridiplantae</taxon>
        <taxon>Streptophyta</taxon>
        <taxon>Embryophyta</taxon>
        <taxon>Tracheophyta</taxon>
        <taxon>Spermatophyta</taxon>
        <taxon>Magnoliopsida</taxon>
        <taxon>eudicotyledons</taxon>
        <taxon>Gunneridae</taxon>
        <taxon>Pentapetalae</taxon>
        <taxon>asterids</taxon>
        <taxon>lamiids</taxon>
        <taxon>Solanales</taxon>
        <taxon>Solanaceae</taxon>
        <taxon>Nicotianoideae</taxon>
        <taxon>Nicotianeae</taxon>
        <taxon>Nicotiana</taxon>
    </lineage>
</organism>
<accession>A0AC58TWR4</accession>
<dbReference type="RefSeq" id="XP_075101682.1">
    <property type="nucleotide sequence ID" value="XM_075245581.1"/>
</dbReference>
<evidence type="ECO:0000313" key="1">
    <source>
        <dbReference type="Proteomes" id="UP000790787"/>
    </source>
</evidence>
<keyword evidence="1" id="KW-1185">Reference proteome</keyword>
<reference evidence="2" key="2">
    <citation type="submission" date="2025-08" db="UniProtKB">
        <authorList>
            <consortium name="RefSeq"/>
        </authorList>
    </citation>
    <scope>IDENTIFICATION</scope>
    <source>
        <tissue evidence="2">Leaf</tissue>
    </source>
</reference>